<evidence type="ECO:0000256" key="6">
    <source>
        <dbReference type="SAM" id="Phobius"/>
    </source>
</evidence>
<dbReference type="Pfam" id="PF00230">
    <property type="entry name" value="MIP"/>
    <property type="match status" value="1"/>
</dbReference>
<keyword evidence="5" id="KW-0813">Transport</keyword>
<keyword evidence="3 6" id="KW-1133">Transmembrane helix</keyword>
<dbReference type="GO" id="GO:0015267">
    <property type="term" value="F:channel activity"/>
    <property type="evidence" value="ECO:0007669"/>
    <property type="project" value="InterPro"/>
</dbReference>
<dbReference type="PRINTS" id="PR00783">
    <property type="entry name" value="MINTRINSICP"/>
</dbReference>
<dbReference type="GO" id="GO:0016020">
    <property type="term" value="C:membrane"/>
    <property type="evidence" value="ECO:0007669"/>
    <property type="project" value="UniProtKB-SubCell"/>
</dbReference>
<dbReference type="AlphaFoldDB" id="A0A815LNP5"/>
<evidence type="ECO:0000256" key="1">
    <source>
        <dbReference type="ARBA" id="ARBA00004141"/>
    </source>
</evidence>
<dbReference type="PANTHER" id="PTHR45724">
    <property type="entry name" value="AQUAPORIN NIP2-1"/>
    <property type="match status" value="1"/>
</dbReference>
<accession>A0A815LNP5</accession>
<sequence>MSLKPIWHAIVVPPLVEKIQKYDHEQQNDNCRKQFERGEQYQLLRLLVHQPDPLLSSGELKQRKMEINYLNATKQFVRRLLSEFLGTLMLVLTQAGLKIQVSQQRITSESNALGNGLIILFLIYSLGGRSGAHFNPVVTLCFSLRFVFPFVWLPFYILAQFLGSICAAFFLRLLFQTESVLRYGTNSVDPSFVSILNGLQWEIFLTFCLLLVVLQTAHRGEIIGSQAAIAVSAVIIFNVLIGSTTSSASMNPFRTLGPALINSSSDGNRSLWIFIIGPLVGGVLALIVVGLLNGFRTKKRSEFKMAQGGDNDDKKLRINNFNDKSISYI</sequence>
<feature type="transmembrane region" description="Helical" evidence="6">
    <location>
        <begin position="227"/>
        <end position="250"/>
    </location>
</feature>
<feature type="transmembrane region" description="Helical" evidence="6">
    <location>
        <begin position="150"/>
        <end position="175"/>
    </location>
</feature>
<comment type="caution">
    <text evidence="7">The sequence shown here is derived from an EMBL/GenBank/DDBJ whole genome shotgun (WGS) entry which is preliminary data.</text>
</comment>
<dbReference type="Proteomes" id="UP000681722">
    <property type="component" value="Unassembled WGS sequence"/>
</dbReference>
<name>A0A815LNP5_9BILA</name>
<dbReference type="SUPFAM" id="SSF81338">
    <property type="entry name" value="Aquaporin-like"/>
    <property type="match status" value="1"/>
</dbReference>
<feature type="transmembrane region" description="Helical" evidence="6">
    <location>
        <begin position="80"/>
        <end position="97"/>
    </location>
</feature>
<dbReference type="InterPro" id="IPR000425">
    <property type="entry name" value="MIP"/>
</dbReference>
<dbReference type="PANTHER" id="PTHR45724:SF21">
    <property type="entry name" value="MAJOR INTRINSIC PROTEIN"/>
    <property type="match status" value="1"/>
</dbReference>
<dbReference type="Proteomes" id="UP000663829">
    <property type="component" value="Unassembled WGS sequence"/>
</dbReference>
<gene>
    <name evidence="7" type="ORF">GPM918_LOCUS33534</name>
    <name evidence="8" type="ORF">SRO942_LOCUS34219</name>
</gene>
<comment type="similarity">
    <text evidence="5">Belongs to the MIP/aquaporin (TC 1.A.8) family.</text>
</comment>
<keyword evidence="4 6" id="KW-0472">Membrane</keyword>
<evidence type="ECO:0000256" key="5">
    <source>
        <dbReference type="RuleBase" id="RU000477"/>
    </source>
</evidence>
<proteinExistence type="inferred from homology"/>
<dbReference type="OrthoDB" id="3222at2759"/>
<feature type="transmembrane region" description="Helical" evidence="6">
    <location>
        <begin position="270"/>
        <end position="295"/>
    </location>
</feature>
<organism evidence="7 9">
    <name type="scientific">Didymodactylos carnosus</name>
    <dbReference type="NCBI Taxonomy" id="1234261"/>
    <lineage>
        <taxon>Eukaryota</taxon>
        <taxon>Metazoa</taxon>
        <taxon>Spiralia</taxon>
        <taxon>Gnathifera</taxon>
        <taxon>Rotifera</taxon>
        <taxon>Eurotatoria</taxon>
        <taxon>Bdelloidea</taxon>
        <taxon>Philodinida</taxon>
        <taxon>Philodinidae</taxon>
        <taxon>Didymodactylos</taxon>
    </lineage>
</organism>
<protein>
    <recommendedName>
        <fullName evidence="10">Aquaporin</fullName>
    </recommendedName>
</protein>
<feature type="transmembrane region" description="Helical" evidence="6">
    <location>
        <begin position="117"/>
        <end position="138"/>
    </location>
</feature>
<evidence type="ECO:0000256" key="2">
    <source>
        <dbReference type="ARBA" id="ARBA00022692"/>
    </source>
</evidence>
<dbReference type="EMBL" id="CAJNOQ010017928">
    <property type="protein sequence ID" value="CAF1412619.1"/>
    <property type="molecule type" value="Genomic_DNA"/>
</dbReference>
<evidence type="ECO:0000313" key="7">
    <source>
        <dbReference type="EMBL" id="CAF1412619.1"/>
    </source>
</evidence>
<evidence type="ECO:0000256" key="3">
    <source>
        <dbReference type="ARBA" id="ARBA00022989"/>
    </source>
</evidence>
<evidence type="ECO:0000256" key="4">
    <source>
        <dbReference type="ARBA" id="ARBA00023136"/>
    </source>
</evidence>
<evidence type="ECO:0000313" key="8">
    <source>
        <dbReference type="EMBL" id="CAF4300370.1"/>
    </source>
</evidence>
<reference evidence="7" key="1">
    <citation type="submission" date="2021-02" db="EMBL/GenBank/DDBJ databases">
        <authorList>
            <person name="Nowell W R."/>
        </authorList>
    </citation>
    <scope>NUCLEOTIDE SEQUENCE</scope>
</reference>
<keyword evidence="9" id="KW-1185">Reference proteome</keyword>
<feature type="transmembrane region" description="Helical" evidence="6">
    <location>
        <begin position="195"/>
        <end position="215"/>
    </location>
</feature>
<evidence type="ECO:0000313" key="9">
    <source>
        <dbReference type="Proteomes" id="UP000663829"/>
    </source>
</evidence>
<dbReference type="EMBL" id="CAJOBC010083352">
    <property type="protein sequence ID" value="CAF4300370.1"/>
    <property type="molecule type" value="Genomic_DNA"/>
</dbReference>
<dbReference type="InterPro" id="IPR034294">
    <property type="entry name" value="Aquaporin_transptr"/>
</dbReference>
<dbReference type="InterPro" id="IPR023271">
    <property type="entry name" value="Aquaporin-like"/>
</dbReference>
<dbReference type="Gene3D" id="1.20.1080.10">
    <property type="entry name" value="Glycerol uptake facilitator protein"/>
    <property type="match status" value="1"/>
</dbReference>
<keyword evidence="2 5" id="KW-0812">Transmembrane</keyword>
<evidence type="ECO:0008006" key="10">
    <source>
        <dbReference type="Google" id="ProtNLM"/>
    </source>
</evidence>
<comment type="subcellular location">
    <subcellularLocation>
        <location evidence="1">Membrane</location>
        <topology evidence="1">Multi-pass membrane protein</topology>
    </subcellularLocation>
</comment>